<feature type="region of interest" description="Disordered" evidence="1">
    <location>
        <begin position="11"/>
        <end position="31"/>
    </location>
</feature>
<protein>
    <submittedName>
        <fullName evidence="2">Uncharacterized protein</fullName>
    </submittedName>
</protein>
<sequence>MWPFNYFKKKREKEEQERRRAEEQARQQKLEKERIACERECRLEDNRRKELERQAKLKAEREQKKSIQPFTFRSNCHQRYENDTPVMGLQECIRTVSLVKNTDGCPGYKLAPGVGYIVKIYNDDLGKPNMSDKPMKVVTKSADMVELRGFPIMAQSPFGWQDVDYSDYGFVVYYKNGQVEKCVLHMYDRNIRLEYLHSSIIKKEESKEDDRPFNNDISISAVANGFTFNLKLPKVRVVKQPYHGDAQIIETDSSAYVRIVRKETKGTVTFDISNIAELRSKRILQQNPTFVPQFTYQSQGSDFEAASAEVGNSWEAASSGKEYVSLFQITQQKGKIVAFIINNLPNEDDFYYLIMFSE</sequence>
<gene>
    <name evidence="2" type="ORF">DW653_01715</name>
</gene>
<evidence type="ECO:0000313" key="3">
    <source>
        <dbReference type="Proteomes" id="UP000283485"/>
    </source>
</evidence>
<evidence type="ECO:0000313" key="2">
    <source>
        <dbReference type="EMBL" id="RHF92914.1"/>
    </source>
</evidence>
<reference evidence="2 3" key="1">
    <citation type="submission" date="2018-08" db="EMBL/GenBank/DDBJ databases">
        <title>A genome reference for cultivated species of the human gut microbiota.</title>
        <authorList>
            <person name="Zou Y."/>
            <person name="Xue W."/>
            <person name="Luo G."/>
        </authorList>
    </citation>
    <scope>NUCLEOTIDE SEQUENCE [LARGE SCALE GENOMIC DNA]</scope>
    <source>
        <strain evidence="2 3">AM23-23</strain>
    </source>
</reference>
<dbReference type="Proteomes" id="UP000283485">
    <property type="component" value="Unassembled WGS sequence"/>
</dbReference>
<comment type="caution">
    <text evidence="2">The sequence shown here is derived from an EMBL/GenBank/DDBJ whole genome shotgun (WGS) entry which is preliminary data.</text>
</comment>
<dbReference type="RefSeq" id="WP_118211045.1">
    <property type="nucleotide sequence ID" value="NZ_DBFJNX010000189.1"/>
</dbReference>
<dbReference type="EMBL" id="QRHQ01000002">
    <property type="protein sequence ID" value="RHF92914.1"/>
    <property type="molecule type" value="Genomic_DNA"/>
</dbReference>
<evidence type="ECO:0000256" key="1">
    <source>
        <dbReference type="SAM" id="MobiDB-lite"/>
    </source>
</evidence>
<feature type="compositionally biased region" description="Basic and acidic residues" evidence="1">
    <location>
        <begin position="12"/>
        <end position="31"/>
    </location>
</feature>
<dbReference type="AlphaFoldDB" id="A0A414RIF4"/>
<accession>A0A414RIF4</accession>
<organism evidence="2 3">
    <name type="scientific">Phocaeicola plebeius</name>
    <dbReference type="NCBI Taxonomy" id="310297"/>
    <lineage>
        <taxon>Bacteria</taxon>
        <taxon>Pseudomonadati</taxon>
        <taxon>Bacteroidota</taxon>
        <taxon>Bacteroidia</taxon>
        <taxon>Bacteroidales</taxon>
        <taxon>Bacteroidaceae</taxon>
        <taxon>Phocaeicola</taxon>
    </lineage>
</organism>
<proteinExistence type="predicted"/>
<name>A0A414RIF4_9BACT</name>